<keyword evidence="5 8" id="KW-0560">Oxidoreductase</keyword>
<comment type="catalytic activity">
    <reaction evidence="7 8">
        <text>shikimate + NADP(+) = 3-dehydroshikimate + NADPH + H(+)</text>
        <dbReference type="Rhea" id="RHEA:17737"/>
        <dbReference type="ChEBI" id="CHEBI:15378"/>
        <dbReference type="ChEBI" id="CHEBI:16630"/>
        <dbReference type="ChEBI" id="CHEBI:36208"/>
        <dbReference type="ChEBI" id="CHEBI:57783"/>
        <dbReference type="ChEBI" id="CHEBI:58349"/>
        <dbReference type="EC" id="1.1.1.25"/>
    </reaction>
</comment>
<dbReference type="InterPro" id="IPR036291">
    <property type="entry name" value="NAD(P)-bd_dom_sf"/>
</dbReference>
<comment type="caution">
    <text evidence="12">The sequence shown here is derived from an EMBL/GenBank/DDBJ whole genome shotgun (WGS) entry which is preliminary data.</text>
</comment>
<feature type="binding site" evidence="8">
    <location>
        <position position="242"/>
    </location>
    <ligand>
        <name>NADP(+)</name>
        <dbReference type="ChEBI" id="CHEBI:58349"/>
    </ligand>
</feature>
<evidence type="ECO:0000256" key="2">
    <source>
        <dbReference type="ARBA" id="ARBA00012962"/>
    </source>
</evidence>
<evidence type="ECO:0000313" key="13">
    <source>
        <dbReference type="Proteomes" id="UP000468901"/>
    </source>
</evidence>
<feature type="binding site" evidence="8">
    <location>
        <begin position="129"/>
        <end position="133"/>
    </location>
    <ligand>
        <name>NADP(+)</name>
        <dbReference type="ChEBI" id="CHEBI:58349"/>
    </ligand>
</feature>
<organism evidence="12 13">
    <name type="scientific">Parvibaculum sedimenti</name>
    <dbReference type="NCBI Taxonomy" id="2608632"/>
    <lineage>
        <taxon>Bacteria</taxon>
        <taxon>Pseudomonadati</taxon>
        <taxon>Pseudomonadota</taxon>
        <taxon>Alphaproteobacteria</taxon>
        <taxon>Hyphomicrobiales</taxon>
        <taxon>Parvibaculaceae</taxon>
        <taxon>Parvibaculum</taxon>
    </lineage>
</organism>
<evidence type="ECO:0000256" key="8">
    <source>
        <dbReference type="HAMAP-Rule" id="MF_00222"/>
    </source>
</evidence>
<dbReference type="InterPro" id="IPR013708">
    <property type="entry name" value="Shikimate_DH-bd_N"/>
</dbReference>
<evidence type="ECO:0000256" key="7">
    <source>
        <dbReference type="ARBA" id="ARBA00049442"/>
    </source>
</evidence>
<dbReference type="GO" id="GO:0050661">
    <property type="term" value="F:NADP binding"/>
    <property type="evidence" value="ECO:0007669"/>
    <property type="project" value="InterPro"/>
</dbReference>
<dbReference type="InterPro" id="IPR011342">
    <property type="entry name" value="Shikimate_DH"/>
</dbReference>
<feature type="binding site" evidence="8">
    <location>
        <position position="88"/>
    </location>
    <ligand>
        <name>shikimate</name>
        <dbReference type="ChEBI" id="CHEBI:36208"/>
    </ligand>
</feature>
<dbReference type="SUPFAM" id="SSF53223">
    <property type="entry name" value="Aminoacid dehydrogenase-like, N-terminal domain"/>
    <property type="match status" value="1"/>
</dbReference>
<feature type="binding site" evidence="8">
    <location>
        <position position="103"/>
    </location>
    <ligand>
        <name>shikimate</name>
        <dbReference type="ChEBI" id="CHEBI:36208"/>
    </ligand>
</feature>
<name>A0A6N6VI30_9HYPH</name>
<dbReference type="Pfam" id="PF08501">
    <property type="entry name" value="Shikimate_dh_N"/>
    <property type="match status" value="1"/>
</dbReference>
<dbReference type="Pfam" id="PF18317">
    <property type="entry name" value="SDH_C"/>
    <property type="match status" value="1"/>
</dbReference>
<feature type="active site" description="Proton acceptor" evidence="8">
    <location>
        <position position="67"/>
    </location>
</feature>
<gene>
    <name evidence="8" type="primary">aroE</name>
    <name evidence="12" type="ORF">F2P47_16950</name>
</gene>
<comment type="caution">
    <text evidence="8">Lacks conserved residue(s) required for the propagation of feature annotation.</text>
</comment>
<evidence type="ECO:0000256" key="4">
    <source>
        <dbReference type="ARBA" id="ARBA00022857"/>
    </source>
</evidence>
<dbReference type="PANTHER" id="PTHR21089:SF1">
    <property type="entry name" value="BIFUNCTIONAL 3-DEHYDROQUINATE DEHYDRATASE_SHIKIMATE DEHYDROGENASE, CHLOROPLASTIC"/>
    <property type="match status" value="1"/>
</dbReference>
<dbReference type="GO" id="GO:0009073">
    <property type="term" value="P:aromatic amino acid family biosynthetic process"/>
    <property type="evidence" value="ECO:0007669"/>
    <property type="project" value="UniProtKB-KW"/>
</dbReference>
<dbReference type="Pfam" id="PF01488">
    <property type="entry name" value="Shikimate_DH"/>
    <property type="match status" value="1"/>
</dbReference>
<dbReference type="HAMAP" id="MF_00222">
    <property type="entry name" value="Shikimate_DH_AroE"/>
    <property type="match status" value="1"/>
</dbReference>
<dbReference type="GO" id="GO:0009423">
    <property type="term" value="P:chorismate biosynthetic process"/>
    <property type="evidence" value="ECO:0007669"/>
    <property type="project" value="UniProtKB-UniRule"/>
</dbReference>
<comment type="pathway">
    <text evidence="1 8">Metabolic intermediate biosynthesis; chorismate biosynthesis; chorismate from D-erythrose 4-phosphate and phosphoenolpyruvate: step 4/7.</text>
</comment>
<feature type="binding site" evidence="8">
    <location>
        <begin position="153"/>
        <end position="158"/>
    </location>
    <ligand>
        <name>NADP(+)</name>
        <dbReference type="ChEBI" id="CHEBI:58349"/>
    </ligand>
</feature>
<dbReference type="PANTHER" id="PTHR21089">
    <property type="entry name" value="SHIKIMATE DEHYDROGENASE"/>
    <property type="match status" value="1"/>
</dbReference>
<dbReference type="NCBIfam" id="TIGR00507">
    <property type="entry name" value="aroE"/>
    <property type="match status" value="1"/>
</dbReference>
<comment type="subunit">
    <text evidence="8">Homodimer.</text>
</comment>
<reference evidence="12 13" key="1">
    <citation type="submission" date="2019-09" db="EMBL/GenBank/DDBJ databases">
        <title>Parvibaculum sedimenti sp. nov., isolated from sediment.</title>
        <authorList>
            <person name="Wang Y."/>
        </authorList>
    </citation>
    <scope>NUCLEOTIDE SEQUENCE [LARGE SCALE GENOMIC DNA]</scope>
    <source>
        <strain evidence="12 13">HXT-9</strain>
    </source>
</reference>
<evidence type="ECO:0000259" key="11">
    <source>
        <dbReference type="Pfam" id="PF18317"/>
    </source>
</evidence>
<dbReference type="GO" id="GO:0005829">
    <property type="term" value="C:cytosol"/>
    <property type="evidence" value="ECO:0007669"/>
    <property type="project" value="TreeGrafter"/>
</dbReference>
<keyword evidence="13" id="KW-1185">Reference proteome</keyword>
<dbReference type="InterPro" id="IPR022893">
    <property type="entry name" value="Shikimate_DH_fam"/>
</dbReference>
<dbReference type="GO" id="GO:0008652">
    <property type="term" value="P:amino acid biosynthetic process"/>
    <property type="evidence" value="ECO:0007669"/>
    <property type="project" value="UniProtKB-KW"/>
</dbReference>
<dbReference type="GO" id="GO:0019632">
    <property type="term" value="P:shikimate metabolic process"/>
    <property type="evidence" value="ECO:0007669"/>
    <property type="project" value="InterPro"/>
</dbReference>
<feature type="binding site" evidence="8">
    <location>
        <begin position="15"/>
        <end position="17"/>
    </location>
    <ligand>
        <name>shikimate</name>
        <dbReference type="ChEBI" id="CHEBI:36208"/>
    </ligand>
</feature>
<dbReference type="InterPro" id="IPR046346">
    <property type="entry name" value="Aminoacid_DH-like_N_sf"/>
</dbReference>
<feature type="domain" description="Shikimate dehydrogenase substrate binding N-terminal" evidence="10">
    <location>
        <begin position="7"/>
        <end position="90"/>
    </location>
</feature>
<dbReference type="GO" id="GO:0004764">
    <property type="term" value="F:shikimate 3-dehydrogenase (NADP+) activity"/>
    <property type="evidence" value="ECO:0007669"/>
    <property type="project" value="UniProtKB-UniRule"/>
</dbReference>
<feature type="binding site" evidence="8">
    <location>
        <position position="221"/>
    </location>
    <ligand>
        <name>shikimate</name>
        <dbReference type="ChEBI" id="CHEBI:36208"/>
    </ligand>
</feature>
<sequence length="281" mass="30726">MTRKVCIMGWPITHSRSPLIHNYWIEKYGVEDALYERFAVRPEDFVATLRDLSKLGYIGANITVPHKESAFAALELHDANAERLKAVNTLVMTPKGFEGRNTDGYGFIANLRERAPDWLPASGPAVLIGAGGATRAIAAALETEGVPELRIVNRTKARAEALARELQLRNARIFDWDEANSALDGAALFVNTTTLGMNGAGEIEFSLEMLPRTALVTDIVYTPLETGLLARARLQGFATVDGLGMLLHQAVPGFEAWFGIRPEVTPELRALVLADMGIVEK</sequence>
<feature type="domain" description="SDH C-terminal" evidence="11">
    <location>
        <begin position="242"/>
        <end position="264"/>
    </location>
</feature>
<dbReference type="InterPro" id="IPR041121">
    <property type="entry name" value="SDH_C"/>
</dbReference>
<comment type="function">
    <text evidence="8">Involved in the biosynthesis of the chorismate, which leads to the biosynthesis of aromatic amino acids. Catalyzes the reversible NADPH linked reduction of 3-dehydroshikimate (DHSA) to yield shikimate (SA).</text>
</comment>
<protein>
    <recommendedName>
        <fullName evidence="2 8">Shikimate dehydrogenase (NADP(+))</fullName>
        <shortName evidence="8">SDH</shortName>
        <ecNumber evidence="2 8">1.1.1.25</ecNumber>
    </recommendedName>
</protein>
<evidence type="ECO:0000256" key="5">
    <source>
        <dbReference type="ARBA" id="ARBA00023002"/>
    </source>
</evidence>
<evidence type="ECO:0000313" key="12">
    <source>
        <dbReference type="EMBL" id="KAB7738491.1"/>
    </source>
</evidence>
<accession>A0A6N6VI30</accession>
<feature type="binding site" evidence="8">
    <location>
        <position position="63"/>
    </location>
    <ligand>
        <name>shikimate</name>
        <dbReference type="ChEBI" id="CHEBI:36208"/>
    </ligand>
</feature>
<keyword evidence="3 8" id="KW-0028">Amino-acid biosynthesis</keyword>
<keyword evidence="6 8" id="KW-0057">Aromatic amino acid biosynthesis</keyword>
<dbReference type="EC" id="1.1.1.25" evidence="2 8"/>
<dbReference type="EMBL" id="WESC01000021">
    <property type="protein sequence ID" value="KAB7738491.1"/>
    <property type="molecule type" value="Genomic_DNA"/>
</dbReference>
<feature type="binding site" evidence="8">
    <location>
        <position position="249"/>
    </location>
    <ligand>
        <name>shikimate</name>
        <dbReference type="ChEBI" id="CHEBI:36208"/>
    </ligand>
</feature>
<dbReference type="NCBIfam" id="NF001312">
    <property type="entry name" value="PRK00258.1-4"/>
    <property type="match status" value="1"/>
</dbReference>
<evidence type="ECO:0000259" key="10">
    <source>
        <dbReference type="Pfam" id="PF08501"/>
    </source>
</evidence>
<evidence type="ECO:0000256" key="1">
    <source>
        <dbReference type="ARBA" id="ARBA00004871"/>
    </source>
</evidence>
<dbReference type="UniPathway" id="UPA00053">
    <property type="reaction ID" value="UER00087"/>
</dbReference>
<dbReference type="Gene3D" id="3.40.50.10860">
    <property type="entry name" value="Leucine Dehydrogenase, chain A, domain 1"/>
    <property type="match status" value="1"/>
</dbReference>
<evidence type="ECO:0000259" key="9">
    <source>
        <dbReference type="Pfam" id="PF01488"/>
    </source>
</evidence>
<proteinExistence type="inferred from homology"/>
<feature type="binding site" evidence="8">
    <location>
        <position position="219"/>
    </location>
    <ligand>
        <name>NADP(+)</name>
        <dbReference type="ChEBI" id="CHEBI:58349"/>
    </ligand>
</feature>
<dbReference type="Gene3D" id="3.40.50.720">
    <property type="entry name" value="NAD(P)-binding Rossmann-like Domain"/>
    <property type="match status" value="1"/>
</dbReference>
<comment type="similarity">
    <text evidence="8">Belongs to the shikimate dehydrogenase family.</text>
</comment>
<dbReference type="SUPFAM" id="SSF51735">
    <property type="entry name" value="NAD(P)-binding Rossmann-fold domains"/>
    <property type="match status" value="1"/>
</dbReference>
<dbReference type="RefSeq" id="WP_152217576.1">
    <property type="nucleotide sequence ID" value="NZ_JBAQYD010000119.1"/>
</dbReference>
<evidence type="ECO:0000256" key="6">
    <source>
        <dbReference type="ARBA" id="ARBA00023141"/>
    </source>
</evidence>
<dbReference type="InterPro" id="IPR006151">
    <property type="entry name" value="Shikm_DH/Glu-tRNA_Rdtase"/>
</dbReference>
<keyword evidence="4 8" id="KW-0521">NADP</keyword>
<evidence type="ECO:0000256" key="3">
    <source>
        <dbReference type="ARBA" id="ARBA00022605"/>
    </source>
</evidence>
<feature type="domain" description="Quinate/shikimate 5-dehydrogenase/glutamyl-tRNA reductase" evidence="9">
    <location>
        <begin position="125"/>
        <end position="193"/>
    </location>
</feature>
<dbReference type="AlphaFoldDB" id="A0A6N6VI30"/>
<dbReference type="Proteomes" id="UP000468901">
    <property type="component" value="Unassembled WGS sequence"/>
</dbReference>
<dbReference type="CDD" id="cd01065">
    <property type="entry name" value="NAD_bind_Shikimate_DH"/>
    <property type="match status" value="1"/>
</dbReference>